<evidence type="ECO:0000256" key="3">
    <source>
        <dbReference type="ARBA" id="ARBA00022692"/>
    </source>
</evidence>
<dbReference type="InterPro" id="IPR001851">
    <property type="entry name" value="ABC_transp_permease"/>
</dbReference>
<evidence type="ECO:0000256" key="6">
    <source>
        <dbReference type="SAM" id="Phobius"/>
    </source>
</evidence>
<keyword evidence="5 6" id="KW-0472">Membrane</keyword>
<feature type="transmembrane region" description="Helical" evidence="6">
    <location>
        <begin position="185"/>
        <end position="207"/>
    </location>
</feature>
<name>A0A2N4UKH5_9BURK</name>
<keyword evidence="4 6" id="KW-1133">Transmembrane helix</keyword>
<dbReference type="EMBL" id="PDNV01000001">
    <property type="protein sequence ID" value="PLC55534.1"/>
    <property type="molecule type" value="Genomic_DNA"/>
</dbReference>
<feature type="transmembrane region" description="Helical" evidence="6">
    <location>
        <begin position="58"/>
        <end position="80"/>
    </location>
</feature>
<organism evidence="7 8">
    <name type="scientific">Pollutimonas nitritireducens</name>
    <dbReference type="NCBI Taxonomy" id="2045209"/>
    <lineage>
        <taxon>Bacteria</taxon>
        <taxon>Pseudomonadati</taxon>
        <taxon>Pseudomonadota</taxon>
        <taxon>Betaproteobacteria</taxon>
        <taxon>Burkholderiales</taxon>
        <taxon>Alcaligenaceae</taxon>
        <taxon>Pollutimonas</taxon>
    </lineage>
</organism>
<evidence type="ECO:0000256" key="5">
    <source>
        <dbReference type="ARBA" id="ARBA00023136"/>
    </source>
</evidence>
<protein>
    <submittedName>
        <fullName evidence="7">Branched-chain amino acid ABC transporter permease</fullName>
    </submittedName>
</protein>
<keyword evidence="2" id="KW-1003">Cell membrane</keyword>
<dbReference type="GO" id="GO:0005886">
    <property type="term" value="C:plasma membrane"/>
    <property type="evidence" value="ECO:0007669"/>
    <property type="project" value="UniProtKB-SubCell"/>
</dbReference>
<reference evidence="7 8" key="1">
    <citation type="submission" date="2017-10" db="EMBL/GenBank/DDBJ databases">
        <title>Two draft genome sequences of Pusillimonas sp. strains isolated from a nitrate- and radionuclide-contaminated groundwater in Russia.</title>
        <authorList>
            <person name="Grouzdev D.S."/>
            <person name="Tourova T.P."/>
            <person name="Goeva M.A."/>
            <person name="Babich T.L."/>
            <person name="Sokolova D.S."/>
            <person name="Abdullin R."/>
            <person name="Poltaraus A.B."/>
            <person name="Toshchakov S.V."/>
            <person name="Nazina T.N."/>
        </authorList>
    </citation>
    <scope>NUCLEOTIDE SEQUENCE [LARGE SCALE GENOMIC DNA]</scope>
    <source>
        <strain evidence="7 8">JR1/69-2-13</strain>
    </source>
</reference>
<dbReference type="InterPro" id="IPR043428">
    <property type="entry name" value="LivM-like"/>
</dbReference>
<proteinExistence type="predicted"/>
<dbReference type="PANTHER" id="PTHR30482:SF10">
    <property type="entry name" value="HIGH-AFFINITY BRANCHED-CHAIN AMINO ACID TRANSPORT PROTEIN BRAE"/>
    <property type="match status" value="1"/>
</dbReference>
<evidence type="ECO:0000313" key="8">
    <source>
        <dbReference type="Proteomes" id="UP000234328"/>
    </source>
</evidence>
<feature type="transmembrane region" description="Helical" evidence="6">
    <location>
        <begin position="219"/>
        <end position="246"/>
    </location>
</feature>
<dbReference type="Proteomes" id="UP000234328">
    <property type="component" value="Unassembled WGS sequence"/>
</dbReference>
<feature type="transmembrane region" description="Helical" evidence="6">
    <location>
        <begin position="87"/>
        <end position="104"/>
    </location>
</feature>
<feature type="transmembrane region" description="Helical" evidence="6">
    <location>
        <begin position="6"/>
        <end position="25"/>
    </location>
</feature>
<feature type="transmembrane region" description="Helical" evidence="6">
    <location>
        <begin position="133"/>
        <end position="154"/>
    </location>
</feature>
<dbReference type="Pfam" id="PF02653">
    <property type="entry name" value="BPD_transp_2"/>
    <property type="match status" value="1"/>
</dbReference>
<evidence type="ECO:0000256" key="4">
    <source>
        <dbReference type="ARBA" id="ARBA00022989"/>
    </source>
</evidence>
<dbReference type="RefSeq" id="WP_102068016.1">
    <property type="nucleotide sequence ID" value="NZ_PDNV01000001.1"/>
</dbReference>
<dbReference type="CDD" id="cd06581">
    <property type="entry name" value="TM_PBP1_LivM_like"/>
    <property type="match status" value="1"/>
</dbReference>
<evidence type="ECO:0000313" key="7">
    <source>
        <dbReference type="EMBL" id="PLC55534.1"/>
    </source>
</evidence>
<keyword evidence="8" id="KW-1185">Reference proteome</keyword>
<accession>A0A2N4UKH5</accession>
<dbReference type="GO" id="GO:0015658">
    <property type="term" value="F:branched-chain amino acid transmembrane transporter activity"/>
    <property type="evidence" value="ECO:0007669"/>
    <property type="project" value="InterPro"/>
</dbReference>
<gene>
    <name evidence="7" type="ORF">CR155_00300</name>
</gene>
<evidence type="ECO:0000256" key="2">
    <source>
        <dbReference type="ARBA" id="ARBA00022475"/>
    </source>
</evidence>
<sequence>MLAYLLNLATLICINAVLAITLNFIMGYAGIFSMAHAVFFGVGAYTAAYFALNVSASLFLAIPVAMVVAAALSLVLALPALRVRGEYFVAASLGLQVLGVTIFAEWKSFTGGLGGVIGIPPADLFGHAVSDPVAFLMLAAGCLVLVILITNALLRSSFGRNLKAIRDSESAAHAFGKNVAVIKTLSVVISSALAAVAGALYAFYLGFINVESFMLDTSVLLMAMVIIGGTGTLMGPVVGTVLLMLLPSLFSYMWFLPQTEIGAIQQIAYGTAMVLLMIFRPGGLVGSGKNGVVK</sequence>
<dbReference type="AlphaFoldDB" id="A0A2N4UKH5"/>
<comment type="subcellular location">
    <subcellularLocation>
        <location evidence="1">Cell membrane</location>
        <topology evidence="1">Multi-pass membrane protein</topology>
    </subcellularLocation>
</comment>
<feature type="transmembrane region" description="Helical" evidence="6">
    <location>
        <begin position="32"/>
        <end position="52"/>
    </location>
</feature>
<dbReference type="PANTHER" id="PTHR30482">
    <property type="entry name" value="HIGH-AFFINITY BRANCHED-CHAIN AMINO ACID TRANSPORT SYSTEM PERMEASE"/>
    <property type="match status" value="1"/>
</dbReference>
<comment type="caution">
    <text evidence="7">The sequence shown here is derived from an EMBL/GenBank/DDBJ whole genome shotgun (WGS) entry which is preliminary data.</text>
</comment>
<keyword evidence="3 6" id="KW-0812">Transmembrane</keyword>
<evidence type="ECO:0000256" key="1">
    <source>
        <dbReference type="ARBA" id="ARBA00004651"/>
    </source>
</evidence>
<dbReference type="OrthoDB" id="9814461at2"/>